<dbReference type="GO" id="GO:0005524">
    <property type="term" value="F:ATP binding"/>
    <property type="evidence" value="ECO:0007669"/>
    <property type="project" value="UniProtKB-KW"/>
</dbReference>
<feature type="binding site" evidence="14">
    <location>
        <position position="182"/>
    </location>
    <ligand>
        <name>ATP</name>
        <dbReference type="ChEBI" id="CHEBI:30616"/>
    </ligand>
</feature>
<dbReference type="GO" id="GO:0009090">
    <property type="term" value="P:homoserine biosynthetic process"/>
    <property type="evidence" value="ECO:0007669"/>
    <property type="project" value="TreeGrafter"/>
</dbReference>
<dbReference type="NCBIfam" id="NF005155">
    <property type="entry name" value="PRK06635.1-4"/>
    <property type="match status" value="1"/>
</dbReference>
<evidence type="ECO:0000256" key="8">
    <source>
        <dbReference type="ARBA" id="ARBA00022741"/>
    </source>
</evidence>
<evidence type="ECO:0000256" key="3">
    <source>
        <dbReference type="ARBA" id="ARBA00004986"/>
    </source>
</evidence>
<evidence type="ECO:0000256" key="10">
    <source>
        <dbReference type="ARBA" id="ARBA00022840"/>
    </source>
</evidence>
<dbReference type="CDD" id="cd04923">
    <property type="entry name" value="ACT_AK-LysC-DapG-like_2"/>
    <property type="match status" value="1"/>
</dbReference>
<feature type="binding site" evidence="14">
    <location>
        <position position="73"/>
    </location>
    <ligand>
        <name>substrate</name>
    </ligand>
</feature>
<comment type="pathway">
    <text evidence="2 16">Amino-acid biosynthesis; L-lysine biosynthesis via DAP pathway; (S)-tetrahydrodipicolinate from L-aspartate: step 1/4.</text>
</comment>
<dbReference type="Proteomes" id="UP000824073">
    <property type="component" value="Unassembled WGS sequence"/>
</dbReference>
<feature type="binding site" evidence="14">
    <location>
        <begin position="6"/>
        <end position="9"/>
    </location>
    <ligand>
        <name>ATP</name>
        <dbReference type="ChEBI" id="CHEBI:30616"/>
    </ligand>
</feature>
<dbReference type="GO" id="GO:0005829">
    <property type="term" value="C:cytosol"/>
    <property type="evidence" value="ECO:0007669"/>
    <property type="project" value="TreeGrafter"/>
</dbReference>
<evidence type="ECO:0000256" key="15">
    <source>
        <dbReference type="RuleBase" id="RU003448"/>
    </source>
</evidence>
<feature type="domain" description="ACT" evidence="17">
    <location>
        <begin position="342"/>
        <end position="400"/>
    </location>
</feature>
<dbReference type="NCBIfam" id="TIGR00657">
    <property type="entry name" value="asp_kinases"/>
    <property type="match status" value="1"/>
</dbReference>
<dbReference type="CDD" id="cd04891">
    <property type="entry name" value="ACT_AK-LysC-DapG-like_1"/>
    <property type="match status" value="1"/>
</dbReference>
<sequence length="400" mass="42857">MRMVHKYGGSSVATLDKIEAIARHIAELHSQGHELVVVCSAMGKTTNGLIAMAEKISDAPSKRELDALLSTGEIQTVTLMAMALQKLGCDAVSMTGFQSGFITNEVHSRAFIKEVRTDRIERCLSEGKIVVAAGFQGITEDGDITTLGRGGSDTTAVALAAALGCRCEIYTDVDAVYTVDPRLYPEARALKRISYEEMMEMSACGAGVLETRCVELAKKYGVELYLGRTLETERKGTTVMAQEKIMFEDMPITGISIKDGCTIVSFPPMEYASGNVAAIFELIAQSRINLDIINQNLIDGKVAFSFSCPDAQTDELCAALSGNAALAELKPDIRSGYTQISVVGVGMATHTGVAAKVFGVLADAGISYYQITTSEISISFTIDPHNKSKAVSVLSRAFEL</sequence>
<dbReference type="PIRSF" id="PIRSF000726">
    <property type="entry name" value="Asp_kin"/>
    <property type="match status" value="1"/>
</dbReference>
<feature type="binding site" evidence="14">
    <location>
        <position position="46"/>
    </location>
    <ligand>
        <name>substrate</name>
    </ligand>
</feature>
<reference evidence="18" key="2">
    <citation type="journal article" date="2021" name="PeerJ">
        <title>Extensive microbial diversity within the chicken gut microbiome revealed by metagenomics and culture.</title>
        <authorList>
            <person name="Gilroy R."/>
            <person name="Ravi A."/>
            <person name="Getino M."/>
            <person name="Pursley I."/>
            <person name="Horton D.L."/>
            <person name="Alikhan N.F."/>
            <person name="Baker D."/>
            <person name="Gharbi K."/>
            <person name="Hall N."/>
            <person name="Watson M."/>
            <person name="Adriaenssens E.M."/>
            <person name="Foster-Nyarko E."/>
            <person name="Jarju S."/>
            <person name="Secka A."/>
            <person name="Antonio M."/>
            <person name="Oren A."/>
            <person name="Chaudhuri R.R."/>
            <person name="La Ragione R."/>
            <person name="Hildebrand F."/>
            <person name="Pallen M.J."/>
        </authorList>
    </citation>
    <scope>NUCLEOTIDE SEQUENCE</scope>
    <source>
        <strain evidence="18">CHK191-8634</strain>
    </source>
</reference>
<evidence type="ECO:0000313" key="18">
    <source>
        <dbReference type="EMBL" id="HIU43111.1"/>
    </source>
</evidence>
<dbReference type="SUPFAM" id="SSF53633">
    <property type="entry name" value="Carbamate kinase-like"/>
    <property type="match status" value="1"/>
</dbReference>
<evidence type="ECO:0000256" key="16">
    <source>
        <dbReference type="RuleBase" id="RU004249"/>
    </source>
</evidence>
<dbReference type="NCBIfam" id="NF005154">
    <property type="entry name" value="PRK06635.1-2"/>
    <property type="match status" value="1"/>
</dbReference>
<organism evidence="18 19">
    <name type="scientific">Candidatus Ventrousia excrementavium</name>
    <dbReference type="NCBI Taxonomy" id="2840961"/>
    <lineage>
        <taxon>Bacteria</taxon>
        <taxon>Bacillati</taxon>
        <taxon>Bacillota</taxon>
        <taxon>Clostridia</taxon>
        <taxon>Eubacteriales</taxon>
        <taxon>Clostridiaceae</taxon>
        <taxon>Clostridiaceae incertae sedis</taxon>
        <taxon>Candidatus Ventrousia</taxon>
    </lineage>
</organism>
<evidence type="ECO:0000256" key="6">
    <source>
        <dbReference type="ARBA" id="ARBA00022605"/>
    </source>
</evidence>
<evidence type="ECO:0000256" key="13">
    <source>
        <dbReference type="ARBA" id="ARBA00047872"/>
    </source>
</evidence>
<evidence type="ECO:0000256" key="12">
    <source>
        <dbReference type="ARBA" id="ARBA00023154"/>
    </source>
</evidence>
<keyword evidence="7 15" id="KW-0808">Transferase</keyword>
<dbReference type="Pfam" id="PF22468">
    <property type="entry name" value="ACT_9"/>
    <property type="match status" value="1"/>
</dbReference>
<evidence type="ECO:0000256" key="11">
    <source>
        <dbReference type="ARBA" id="ARBA00022915"/>
    </source>
</evidence>
<dbReference type="Pfam" id="PF00696">
    <property type="entry name" value="AA_kinase"/>
    <property type="match status" value="1"/>
</dbReference>
<dbReference type="InterPro" id="IPR045865">
    <property type="entry name" value="ACT-like_dom_sf"/>
</dbReference>
<dbReference type="GO" id="GO:0009089">
    <property type="term" value="P:lysine biosynthetic process via diaminopimelate"/>
    <property type="evidence" value="ECO:0007669"/>
    <property type="project" value="InterPro"/>
</dbReference>
<keyword evidence="10 14" id="KW-0067">ATP-binding</keyword>
<dbReference type="InterPro" id="IPR005260">
    <property type="entry name" value="Asp_kin_monofn"/>
</dbReference>
<dbReference type="PANTHER" id="PTHR21499">
    <property type="entry name" value="ASPARTATE KINASE"/>
    <property type="match status" value="1"/>
</dbReference>
<name>A0A9D1IUQ8_9CLOT</name>
<proteinExistence type="inferred from homology"/>
<dbReference type="InterPro" id="IPR054352">
    <property type="entry name" value="ACT_Aspartokinase"/>
</dbReference>
<evidence type="ECO:0000313" key="19">
    <source>
        <dbReference type="Proteomes" id="UP000824073"/>
    </source>
</evidence>
<reference evidence="18" key="1">
    <citation type="submission" date="2020-10" db="EMBL/GenBank/DDBJ databases">
        <authorList>
            <person name="Gilroy R."/>
        </authorList>
    </citation>
    <scope>NUCLEOTIDE SEQUENCE</scope>
    <source>
        <strain evidence="18">CHK191-8634</strain>
    </source>
</reference>
<dbReference type="InterPro" id="IPR001048">
    <property type="entry name" value="Asp/Glu/Uridylate_kinase"/>
</dbReference>
<dbReference type="CDD" id="cd04261">
    <property type="entry name" value="AAK_AKii-LysC-BS"/>
    <property type="match status" value="1"/>
</dbReference>
<evidence type="ECO:0000256" key="4">
    <source>
        <dbReference type="ARBA" id="ARBA00005139"/>
    </source>
</evidence>
<dbReference type="EC" id="2.7.2.4" evidence="15"/>
<evidence type="ECO:0000256" key="7">
    <source>
        <dbReference type="ARBA" id="ARBA00022679"/>
    </source>
</evidence>
<keyword evidence="11" id="KW-0220">Diaminopimelate biosynthesis</keyword>
<evidence type="ECO:0000256" key="2">
    <source>
        <dbReference type="ARBA" id="ARBA00004766"/>
    </source>
</evidence>
<comment type="similarity">
    <text evidence="5 15">Belongs to the aspartokinase family.</text>
</comment>
<dbReference type="InterPro" id="IPR001341">
    <property type="entry name" value="Asp_kinase"/>
</dbReference>
<dbReference type="PANTHER" id="PTHR21499:SF68">
    <property type="entry name" value="ASPARTOKINASE 2"/>
    <property type="match status" value="1"/>
</dbReference>
<dbReference type="Gene3D" id="3.40.1160.10">
    <property type="entry name" value="Acetylglutamate kinase-like"/>
    <property type="match status" value="1"/>
</dbReference>
<comment type="pathway">
    <text evidence="3 16">Amino-acid biosynthesis; L-methionine biosynthesis via de novo pathway; L-homoserine from L-aspartate: step 1/3.</text>
</comment>
<evidence type="ECO:0000259" key="17">
    <source>
        <dbReference type="PROSITE" id="PS51671"/>
    </source>
</evidence>
<comment type="pathway">
    <text evidence="4 16">Amino-acid biosynthesis; L-threonine biosynthesis; L-threonine from L-aspartate: step 1/5.</text>
</comment>
<dbReference type="InterPro" id="IPR018042">
    <property type="entry name" value="Aspartate_kinase_CS"/>
</dbReference>
<gene>
    <name evidence="18" type="ORF">IAB67_02305</name>
</gene>
<dbReference type="PROSITE" id="PS51671">
    <property type="entry name" value="ACT"/>
    <property type="match status" value="1"/>
</dbReference>
<keyword evidence="12" id="KW-0457">Lysine biosynthesis</keyword>
<dbReference type="GO" id="GO:0004072">
    <property type="term" value="F:aspartate kinase activity"/>
    <property type="evidence" value="ECO:0007669"/>
    <property type="project" value="UniProtKB-EC"/>
</dbReference>
<feature type="binding site" evidence="14">
    <location>
        <position position="177"/>
    </location>
    <ligand>
        <name>ATP</name>
        <dbReference type="ChEBI" id="CHEBI:30616"/>
    </ligand>
</feature>
<protein>
    <recommendedName>
        <fullName evidence="15">Aspartokinase</fullName>
        <ecNumber evidence="15">2.7.2.4</ecNumber>
    </recommendedName>
</protein>
<comment type="catalytic activity">
    <reaction evidence="13 15">
        <text>L-aspartate + ATP = 4-phospho-L-aspartate + ADP</text>
        <dbReference type="Rhea" id="RHEA:23776"/>
        <dbReference type="ChEBI" id="CHEBI:29991"/>
        <dbReference type="ChEBI" id="CHEBI:30616"/>
        <dbReference type="ChEBI" id="CHEBI:57535"/>
        <dbReference type="ChEBI" id="CHEBI:456216"/>
        <dbReference type="EC" id="2.7.2.4"/>
    </reaction>
</comment>
<dbReference type="InterPro" id="IPR036393">
    <property type="entry name" value="AceGlu_kinase-like_sf"/>
</dbReference>
<keyword evidence="6 16" id="KW-0028">Amino-acid biosynthesis</keyword>
<dbReference type="SUPFAM" id="SSF55021">
    <property type="entry name" value="ACT-like"/>
    <property type="match status" value="2"/>
</dbReference>
<dbReference type="GO" id="GO:0019877">
    <property type="term" value="P:diaminopimelate biosynthetic process"/>
    <property type="evidence" value="ECO:0007669"/>
    <property type="project" value="UniProtKB-KW"/>
</dbReference>
<keyword evidence="8 14" id="KW-0547">Nucleotide-binding</keyword>
<dbReference type="InterPro" id="IPR002912">
    <property type="entry name" value="ACT_dom"/>
</dbReference>
<comment type="caution">
    <text evidence="18">The sequence shown here is derived from an EMBL/GenBank/DDBJ whole genome shotgun (WGS) entry which is preliminary data.</text>
</comment>
<evidence type="ECO:0000256" key="1">
    <source>
        <dbReference type="ARBA" id="ARBA00003121"/>
    </source>
</evidence>
<dbReference type="AlphaFoldDB" id="A0A9D1IUQ8"/>
<accession>A0A9D1IUQ8</accession>
<comment type="function">
    <text evidence="1">Catalyzes the phosphorylation of the beta-carboxyl group of aspartic acid with ATP to yield 4-phospho-L-aspartate, which is involved in the branched biosynthetic pathway leading to the biosynthesis of amino acids threonine, isoleucine and methionine.</text>
</comment>
<evidence type="ECO:0000256" key="9">
    <source>
        <dbReference type="ARBA" id="ARBA00022777"/>
    </source>
</evidence>
<evidence type="ECO:0000256" key="14">
    <source>
        <dbReference type="PIRSR" id="PIRSR000726-1"/>
    </source>
</evidence>
<dbReference type="FunFam" id="3.40.1160.10:FF:000002">
    <property type="entry name" value="Aspartokinase"/>
    <property type="match status" value="1"/>
</dbReference>
<dbReference type="PROSITE" id="PS00324">
    <property type="entry name" value="ASPARTOKINASE"/>
    <property type="match status" value="1"/>
</dbReference>
<feature type="binding site" evidence="14">
    <location>
        <begin position="171"/>
        <end position="172"/>
    </location>
    <ligand>
        <name>ATP</name>
        <dbReference type="ChEBI" id="CHEBI:30616"/>
    </ligand>
</feature>
<dbReference type="Gene3D" id="3.30.2130.10">
    <property type="entry name" value="VC0802-like"/>
    <property type="match status" value="1"/>
</dbReference>
<dbReference type="InterPro" id="IPR041740">
    <property type="entry name" value="AKii-LysC-BS"/>
</dbReference>
<keyword evidence="9 15" id="KW-0418">Kinase</keyword>
<dbReference type="EMBL" id="DVMR01000026">
    <property type="protein sequence ID" value="HIU43111.1"/>
    <property type="molecule type" value="Genomic_DNA"/>
</dbReference>
<evidence type="ECO:0000256" key="5">
    <source>
        <dbReference type="ARBA" id="ARBA00010122"/>
    </source>
</evidence>